<keyword evidence="19" id="KW-1185">Reference proteome</keyword>
<evidence type="ECO:0000256" key="11">
    <source>
        <dbReference type="ARBA" id="ARBA00023306"/>
    </source>
</evidence>
<comment type="pathway">
    <text evidence="2 14">Cell wall biogenesis; peptidoglycan biosynthesis.</text>
</comment>
<evidence type="ECO:0000256" key="3">
    <source>
        <dbReference type="ARBA" id="ARBA00012211"/>
    </source>
</evidence>
<dbReference type="Pfam" id="PF08245">
    <property type="entry name" value="Mur_ligase_M"/>
    <property type="match status" value="1"/>
</dbReference>
<dbReference type="PANTHER" id="PTHR43445:SF3">
    <property type="entry name" value="UDP-N-ACETYLMURAMATE--L-ALANINE LIGASE"/>
    <property type="match status" value="1"/>
</dbReference>
<evidence type="ECO:0000256" key="8">
    <source>
        <dbReference type="ARBA" id="ARBA00022840"/>
    </source>
</evidence>
<dbReference type="InterPro" id="IPR004101">
    <property type="entry name" value="Mur_ligase_C"/>
</dbReference>
<protein>
    <recommendedName>
        <fullName evidence="3 14">UDP-N-acetylmuramate--L-alanine ligase</fullName>
        <ecNumber evidence="3 14">6.3.2.8</ecNumber>
    </recommendedName>
    <alternativeName>
        <fullName evidence="14">UDP-N-acetylmuramoyl-L-alanine synthetase</fullName>
    </alternativeName>
</protein>
<dbReference type="OrthoDB" id="9804126at2"/>
<dbReference type="AlphaFoldDB" id="A0A415E8Y2"/>
<feature type="domain" description="Mur ligase C-terminal" evidence="16">
    <location>
        <begin position="315"/>
        <end position="447"/>
    </location>
</feature>
<dbReference type="GO" id="GO:0051301">
    <property type="term" value="P:cell division"/>
    <property type="evidence" value="ECO:0007669"/>
    <property type="project" value="UniProtKB-KW"/>
</dbReference>
<evidence type="ECO:0000256" key="14">
    <source>
        <dbReference type="HAMAP-Rule" id="MF_00046"/>
    </source>
</evidence>
<keyword evidence="9 14" id="KW-0133">Cell shape</keyword>
<dbReference type="UniPathway" id="UPA00219"/>
<dbReference type="EC" id="6.3.2.8" evidence="3 14"/>
<dbReference type="GO" id="GO:0008763">
    <property type="term" value="F:UDP-N-acetylmuramate-L-alanine ligase activity"/>
    <property type="evidence" value="ECO:0007669"/>
    <property type="project" value="UniProtKB-UniRule"/>
</dbReference>
<evidence type="ECO:0000313" key="18">
    <source>
        <dbReference type="EMBL" id="RHJ90055.1"/>
    </source>
</evidence>
<feature type="domain" description="Mur ligase central" evidence="17">
    <location>
        <begin position="114"/>
        <end position="292"/>
    </location>
</feature>
<evidence type="ECO:0000256" key="13">
    <source>
        <dbReference type="ARBA" id="ARBA00047833"/>
    </source>
</evidence>
<comment type="caution">
    <text evidence="18">The sequence shown here is derived from an EMBL/GenBank/DDBJ whole genome shotgun (WGS) entry which is preliminary data.</text>
</comment>
<dbReference type="GO" id="GO:0008360">
    <property type="term" value="P:regulation of cell shape"/>
    <property type="evidence" value="ECO:0007669"/>
    <property type="project" value="UniProtKB-KW"/>
</dbReference>
<keyword evidence="4 14" id="KW-0963">Cytoplasm</keyword>
<evidence type="ECO:0000256" key="4">
    <source>
        <dbReference type="ARBA" id="ARBA00022490"/>
    </source>
</evidence>
<evidence type="ECO:0000259" key="15">
    <source>
        <dbReference type="Pfam" id="PF01225"/>
    </source>
</evidence>
<dbReference type="PANTHER" id="PTHR43445">
    <property type="entry name" value="UDP-N-ACETYLMURAMATE--L-ALANINE LIGASE-RELATED"/>
    <property type="match status" value="1"/>
</dbReference>
<name>A0A415E8Y2_9FIRM</name>
<feature type="domain" description="Mur ligase N-terminal catalytic" evidence="15">
    <location>
        <begin position="10"/>
        <end position="108"/>
    </location>
</feature>
<feature type="binding site" evidence="14">
    <location>
        <begin position="116"/>
        <end position="122"/>
    </location>
    <ligand>
        <name>ATP</name>
        <dbReference type="ChEBI" id="CHEBI:30616"/>
    </ligand>
</feature>
<dbReference type="HAMAP" id="MF_00046">
    <property type="entry name" value="MurC"/>
    <property type="match status" value="1"/>
</dbReference>
<keyword evidence="11 14" id="KW-0131">Cell cycle</keyword>
<dbReference type="InterPro" id="IPR005758">
    <property type="entry name" value="UDP-N-AcMur_Ala_ligase_MurC"/>
</dbReference>
<keyword evidence="5 14" id="KW-0436">Ligase</keyword>
<dbReference type="EMBL" id="QRMS01000001">
    <property type="protein sequence ID" value="RHJ90055.1"/>
    <property type="molecule type" value="Genomic_DNA"/>
</dbReference>
<evidence type="ECO:0000313" key="19">
    <source>
        <dbReference type="Proteomes" id="UP000284841"/>
    </source>
</evidence>
<evidence type="ECO:0000256" key="10">
    <source>
        <dbReference type="ARBA" id="ARBA00022984"/>
    </source>
</evidence>
<dbReference type="Gene3D" id="3.90.190.20">
    <property type="entry name" value="Mur ligase, C-terminal domain"/>
    <property type="match status" value="1"/>
</dbReference>
<dbReference type="STRING" id="1776384.GCA_900086585_03450"/>
<dbReference type="GO" id="GO:0009252">
    <property type="term" value="P:peptidoglycan biosynthetic process"/>
    <property type="evidence" value="ECO:0007669"/>
    <property type="project" value="UniProtKB-UniRule"/>
</dbReference>
<dbReference type="Gene3D" id="3.40.50.720">
    <property type="entry name" value="NAD(P)-binding Rossmann-like Domain"/>
    <property type="match status" value="1"/>
</dbReference>
<reference evidence="18 19" key="1">
    <citation type="submission" date="2018-08" db="EMBL/GenBank/DDBJ databases">
        <title>A genome reference for cultivated species of the human gut microbiota.</title>
        <authorList>
            <person name="Zou Y."/>
            <person name="Xue W."/>
            <person name="Luo G."/>
        </authorList>
    </citation>
    <scope>NUCLEOTIDE SEQUENCE [LARGE SCALE GENOMIC DNA]</scope>
    <source>
        <strain evidence="18 19">AM07-24</strain>
    </source>
</reference>
<comment type="catalytic activity">
    <reaction evidence="13 14">
        <text>UDP-N-acetyl-alpha-D-muramate + L-alanine + ATP = UDP-N-acetyl-alpha-D-muramoyl-L-alanine + ADP + phosphate + H(+)</text>
        <dbReference type="Rhea" id="RHEA:23372"/>
        <dbReference type="ChEBI" id="CHEBI:15378"/>
        <dbReference type="ChEBI" id="CHEBI:30616"/>
        <dbReference type="ChEBI" id="CHEBI:43474"/>
        <dbReference type="ChEBI" id="CHEBI:57972"/>
        <dbReference type="ChEBI" id="CHEBI:70757"/>
        <dbReference type="ChEBI" id="CHEBI:83898"/>
        <dbReference type="ChEBI" id="CHEBI:456216"/>
        <dbReference type="EC" id="6.3.2.8"/>
    </reaction>
</comment>
<dbReference type="GO" id="GO:0071555">
    <property type="term" value="P:cell wall organization"/>
    <property type="evidence" value="ECO:0007669"/>
    <property type="project" value="UniProtKB-KW"/>
</dbReference>
<dbReference type="SUPFAM" id="SSF53623">
    <property type="entry name" value="MurD-like peptide ligases, catalytic domain"/>
    <property type="match status" value="1"/>
</dbReference>
<accession>A0A415E8Y2</accession>
<evidence type="ECO:0000256" key="5">
    <source>
        <dbReference type="ARBA" id="ARBA00022598"/>
    </source>
</evidence>
<evidence type="ECO:0000256" key="1">
    <source>
        <dbReference type="ARBA" id="ARBA00004496"/>
    </source>
</evidence>
<evidence type="ECO:0000259" key="16">
    <source>
        <dbReference type="Pfam" id="PF02875"/>
    </source>
</evidence>
<comment type="similarity">
    <text evidence="14">Belongs to the MurCDEF family.</text>
</comment>
<evidence type="ECO:0000256" key="7">
    <source>
        <dbReference type="ARBA" id="ARBA00022741"/>
    </source>
</evidence>
<organism evidence="18 19">
    <name type="scientific">Emergencia timonensis</name>
    <dbReference type="NCBI Taxonomy" id="1776384"/>
    <lineage>
        <taxon>Bacteria</taxon>
        <taxon>Bacillati</taxon>
        <taxon>Bacillota</taxon>
        <taxon>Clostridia</taxon>
        <taxon>Peptostreptococcales</taxon>
        <taxon>Anaerovoracaceae</taxon>
        <taxon>Emergencia</taxon>
    </lineage>
</organism>
<dbReference type="NCBIfam" id="TIGR01082">
    <property type="entry name" value="murC"/>
    <property type="match status" value="1"/>
</dbReference>
<dbReference type="Pfam" id="PF02875">
    <property type="entry name" value="Mur_ligase_C"/>
    <property type="match status" value="1"/>
</dbReference>
<evidence type="ECO:0000256" key="6">
    <source>
        <dbReference type="ARBA" id="ARBA00022618"/>
    </source>
</evidence>
<sequence>MMINLSEYKNIHCIGIGGIGLSAIAEILISRGCHVSGSDMKRSDITDNLEKHGVKIYIGHRAENVENADLIVYSAAIAEENPEIIRAREKNIPLAGRAEILGVLMDDFENSIAISGTHGKTTTTSMVSLILEQAKLEPTILVGGNLAEIGGNVKVGHSKYFVTEACEYRDSFLQLRPKIEVILNIDSDHLDYFKDIEHIVSSFDKFAKIVPEDGKIIAYDANPFVNQVIKDIPGAITYGYNENCTYYITNVAFDGNGMPVFDVNYQGEHLGKVKLSVPGEHNILNAVGAFACCHQLGVAPAVIIDTLDKFKGTQRRFDIVGTTSDGVKLVDDYAHHPTEIKATLSAAHNIPHNRLWCLFQPHTYTRTLALFDDFAEAFAEADILILAEIYAAREKNIYKISSKELAEEIKRVHPDKKVYYMDTFEEIANYVKKNAEKDDLVITMGAGDIYKVGELIISE</sequence>
<dbReference type="Proteomes" id="UP000284841">
    <property type="component" value="Unassembled WGS sequence"/>
</dbReference>
<gene>
    <name evidence="14" type="primary">murC</name>
    <name evidence="18" type="ORF">DW099_05760</name>
</gene>
<keyword evidence="10 14" id="KW-0573">Peptidoglycan synthesis</keyword>
<dbReference type="InterPro" id="IPR000713">
    <property type="entry name" value="Mur_ligase_N"/>
</dbReference>
<dbReference type="InterPro" id="IPR013221">
    <property type="entry name" value="Mur_ligase_cen"/>
</dbReference>
<dbReference type="GO" id="GO:0005524">
    <property type="term" value="F:ATP binding"/>
    <property type="evidence" value="ECO:0007669"/>
    <property type="project" value="UniProtKB-UniRule"/>
</dbReference>
<keyword evidence="6 14" id="KW-0132">Cell division</keyword>
<comment type="subcellular location">
    <subcellularLocation>
        <location evidence="1 14">Cytoplasm</location>
    </subcellularLocation>
</comment>
<dbReference type="SUPFAM" id="SSF51984">
    <property type="entry name" value="MurCD N-terminal domain"/>
    <property type="match status" value="1"/>
</dbReference>
<proteinExistence type="inferred from homology"/>
<evidence type="ECO:0000256" key="9">
    <source>
        <dbReference type="ARBA" id="ARBA00022960"/>
    </source>
</evidence>
<dbReference type="InterPro" id="IPR050061">
    <property type="entry name" value="MurCDEF_pg_biosynth"/>
</dbReference>
<keyword evidence="7 14" id="KW-0547">Nucleotide-binding</keyword>
<dbReference type="GO" id="GO:0005737">
    <property type="term" value="C:cytoplasm"/>
    <property type="evidence" value="ECO:0007669"/>
    <property type="project" value="UniProtKB-SubCell"/>
</dbReference>
<dbReference type="InterPro" id="IPR036565">
    <property type="entry name" value="Mur-like_cat_sf"/>
</dbReference>
<keyword evidence="8 14" id="KW-0067">ATP-binding</keyword>
<evidence type="ECO:0000256" key="12">
    <source>
        <dbReference type="ARBA" id="ARBA00023316"/>
    </source>
</evidence>
<dbReference type="Gene3D" id="3.40.1190.10">
    <property type="entry name" value="Mur-like, catalytic domain"/>
    <property type="match status" value="1"/>
</dbReference>
<evidence type="ECO:0000259" key="17">
    <source>
        <dbReference type="Pfam" id="PF08245"/>
    </source>
</evidence>
<comment type="function">
    <text evidence="14">Cell wall formation.</text>
</comment>
<dbReference type="SUPFAM" id="SSF53244">
    <property type="entry name" value="MurD-like peptide ligases, peptide-binding domain"/>
    <property type="match status" value="1"/>
</dbReference>
<dbReference type="InterPro" id="IPR036615">
    <property type="entry name" value="Mur_ligase_C_dom_sf"/>
</dbReference>
<keyword evidence="12 14" id="KW-0961">Cell wall biogenesis/degradation</keyword>
<evidence type="ECO:0000256" key="2">
    <source>
        <dbReference type="ARBA" id="ARBA00004752"/>
    </source>
</evidence>
<dbReference type="Pfam" id="PF01225">
    <property type="entry name" value="Mur_ligase"/>
    <property type="match status" value="1"/>
</dbReference>